<keyword evidence="14" id="KW-1185">Reference proteome</keyword>
<dbReference type="GO" id="GO:0008299">
    <property type="term" value="P:isoprenoid biosynthetic process"/>
    <property type="evidence" value="ECO:0007669"/>
    <property type="project" value="UniProtKB-UniRule"/>
</dbReference>
<keyword evidence="7 10" id="KW-0464">Manganese</keyword>
<name>A0A2S6GUD0_9PSEU</name>
<comment type="cofactor">
    <cofactor evidence="10">
        <name>Mn(2+)</name>
        <dbReference type="ChEBI" id="CHEBI:29035"/>
    </cofactor>
    <text evidence="10">Binds 1 Mn(2+) ion per subunit.</text>
</comment>
<dbReference type="NCBIfam" id="TIGR02150">
    <property type="entry name" value="IPP_isom_1"/>
    <property type="match status" value="1"/>
</dbReference>
<comment type="subcellular location">
    <subcellularLocation>
        <location evidence="10">Cytoplasm</location>
    </subcellularLocation>
</comment>
<dbReference type="Gene3D" id="3.90.79.10">
    <property type="entry name" value="Nucleoside Triphosphate Pyrophosphohydrolase"/>
    <property type="match status" value="1"/>
</dbReference>
<keyword evidence="6 10" id="KW-0460">Magnesium</keyword>
<protein>
    <recommendedName>
        <fullName evidence="3 10">Isopentenyl-diphosphate Delta-isomerase</fullName>
        <shortName evidence="10">IPP isomerase</shortName>
        <ecNumber evidence="3 10">5.3.3.2</ecNumber>
    </recommendedName>
    <alternativeName>
        <fullName evidence="10">IPP:DMAPP isomerase</fullName>
    </alternativeName>
    <alternativeName>
        <fullName evidence="10">Isopentenyl pyrophosphate isomerase</fullName>
    </alternativeName>
</protein>
<keyword evidence="5 10" id="KW-0479">Metal-binding</keyword>
<dbReference type="PIRSF" id="PIRSF018427">
    <property type="entry name" value="Isopntndiph_ism"/>
    <property type="match status" value="1"/>
</dbReference>
<comment type="similarity">
    <text evidence="2 10">Belongs to the IPP isomerase type 1 family.</text>
</comment>
<comment type="pathway">
    <text evidence="1 10">Isoprenoid biosynthesis; dimethylallyl diphosphate biosynthesis; dimethylallyl diphosphate from isopentenyl diphosphate: step 1/1.</text>
</comment>
<dbReference type="GO" id="GO:0050992">
    <property type="term" value="P:dimethylallyl diphosphate biosynthetic process"/>
    <property type="evidence" value="ECO:0007669"/>
    <property type="project" value="UniProtKB-UniRule"/>
</dbReference>
<evidence type="ECO:0000256" key="11">
    <source>
        <dbReference type="PIRSR" id="PIRSR018427-1"/>
    </source>
</evidence>
<evidence type="ECO:0000256" key="5">
    <source>
        <dbReference type="ARBA" id="ARBA00022723"/>
    </source>
</evidence>
<dbReference type="NCBIfam" id="NF002995">
    <property type="entry name" value="PRK03759.1"/>
    <property type="match status" value="1"/>
</dbReference>
<evidence type="ECO:0000256" key="9">
    <source>
        <dbReference type="ARBA" id="ARBA00023235"/>
    </source>
</evidence>
<evidence type="ECO:0000256" key="8">
    <source>
        <dbReference type="ARBA" id="ARBA00023229"/>
    </source>
</evidence>
<evidence type="ECO:0000256" key="2">
    <source>
        <dbReference type="ARBA" id="ARBA00007579"/>
    </source>
</evidence>
<dbReference type="InterPro" id="IPR000086">
    <property type="entry name" value="NUDIX_hydrolase_dom"/>
</dbReference>
<comment type="caution">
    <text evidence="13">The sequence shown here is derived from an EMBL/GenBank/DDBJ whole genome shotgun (WGS) entry which is preliminary data.</text>
</comment>
<dbReference type="EMBL" id="PTIX01000004">
    <property type="protein sequence ID" value="PPK68855.1"/>
    <property type="molecule type" value="Genomic_DNA"/>
</dbReference>
<dbReference type="PROSITE" id="PS51462">
    <property type="entry name" value="NUDIX"/>
    <property type="match status" value="1"/>
</dbReference>
<dbReference type="EC" id="5.3.3.2" evidence="3 10"/>
<evidence type="ECO:0000256" key="7">
    <source>
        <dbReference type="ARBA" id="ARBA00023211"/>
    </source>
</evidence>
<evidence type="ECO:0000259" key="12">
    <source>
        <dbReference type="PROSITE" id="PS51462"/>
    </source>
</evidence>
<feature type="binding site" evidence="10">
    <location>
        <position position="91"/>
    </location>
    <ligand>
        <name>Mg(2+)</name>
        <dbReference type="ChEBI" id="CHEBI:18420"/>
    </ligand>
</feature>
<feature type="active site" evidence="10 11">
    <location>
        <position position="71"/>
    </location>
</feature>
<dbReference type="Proteomes" id="UP000239203">
    <property type="component" value="Unassembled WGS sequence"/>
</dbReference>
<evidence type="ECO:0000256" key="10">
    <source>
        <dbReference type="HAMAP-Rule" id="MF_00202"/>
    </source>
</evidence>
<feature type="domain" description="Nudix hydrolase" evidence="12">
    <location>
        <begin position="34"/>
        <end position="171"/>
    </location>
</feature>
<keyword evidence="4 10" id="KW-0963">Cytoplasm</keyword>
<dbReference type="InterPro" id="IPR015797">
    <property type="entry name" value="NUDIX_hydrolase-like_dom_sf"/>
</dbReference>
<dbReference type="GO" id="GO:0005737">
    <property type="term" value="C:cytoplasm"/>
    <property type="evidence" value="ECO:0007669"/>
    <property type="project" value="UniProtKB-SubCell"/>
</dbReference>
<dbReference type="UniPathway" id="UPA00059">
    <property type="reaction ID" value="UER00104"/>
</dbReference>
<dbReference type="Pfam" id="PF00293">
    <property type="entry name" value="NUDIX"/>
    <property type="match status" value="1"/>
</dbReference>
<dbReference type="OrthoDB" id="9809458at2"/>
<keyword evidence="9 10" id="KW-0413">Isomerase</keyword>
<feature type="binding site" evidence="10">
    <location>
        <position position="119"/>
    </location>
    <ligand>
        <name>Mn(2+)</name>
        <dbReference type="ChEBI" id="CHEBI:29035"/>
    </ligand>
</feature>
<feature type="active site" evidence="10 11">
    <location>
        <position position="121"/>
    </location>
</feature>
<proteinExistence type="inferred from homology"/>
<evidence type="ECO:0000313" key="14">
    <source>
        <dbReference type="Proteomes" id="UP000239203"/>
    </source>
</evidence>
<feature type="binding site" evidence="10">
    <location>
        <position position="36"/>
    </location>
    <ligand>
        <name>Mn(2+)</name>
        <dbReference type="ChEBI" id="CHEBI:29035"/>
    </ligand>
</feature>
<dbReference type="AlphaFoldDB" id="A0A2S6GUD0"/>
<evidence type="ECO:0000256" key="3">
    <source>
        <dbReference type="ARBA" id="ARBA00012057"/>
    </source>
</evidence>
<dbReference type="HAMAP" id="MF_00202">
    <property type="entry name" value="Idi"/>
    <property type="match status" value="1"/>
</dbReference>
<feature type="binding site" evidence="10">
    <location>
        <position position="121"/>
    </location>
    <ligand>
        <name>Mn(2+)</name>
        <dbReference type="ChEBI" id="CHEBI:29035"/>
    </ligand>
</feature>
<dbReference type="PANTHER" id="PTHR10885">
    <property type="entry name" value="ISOPENTENYL-DIPHOSPHATE DELTA-ISOMERASE"/>
    <property type="match status" value="1"/>
</dbReference>
<accession>A0A2S6GUD0</accession>
<keyword evidence="8 10" id="KW-0414">Isoprene biosynthesis</keyword>
<gene>
    <name evidence="10" type="primary">idi</name>
    <name evidence="13" type="ORF">CLV40_10499</name>
</gene>
<evidence type="ECO:0000256" key="4">
    <source>
        <dbReference type="ARBA" id="ARBA00022490"/>
    </source>
</evidence>
<dbReference type="CDD" id="cd02885">
    <property type="entry name" value="NUDIX_IPP_Isomerase"/>
    <property type="match status" value="1"/>
</dbReference>
<dbReference type="InterPro" id="IPR011876">
    <property type="entry name" value="IsopentenylPP_isomerase_typ1"/>
</dbReference>
<dbReference type="SUPFAM" id="SSF55811">
    <property type="entry name" value="Nudix"/>
    <property type="match status" value="1"/>
</dbReference>
<reference evidence="13 14" key="1">
    <citation type="submission" date="2018-02" db="EMBL/GenBank/DDBJ databases">
        <title>Genomic Encyclopedia of Archaeal and Bacterial Type Strains, Phase II (KMG-II): from individual species to whole genera.</title>
        <authorList>
            <person name="Goeker M."/>
        </authorList>
    </citation>
    <scope>NUCLEOTIDE SEQUENCE [LARGE SCALE GENOMIC DNA]</scope>
    <source>
        <strain evidence="13 14">YU 961-1</strain>
    </source>
</reference>
<dbReference type="GO" id="GO:0004452">
    <property type="term" value="F:isopentenyl-diphosphate delta-isomerase activity"/>
    <property type="evidence" value="ECO:0007669"/>
    <property type="project" value="UniProtKB-UniRule"/>
</dbReference>
<evidence type="ECO:0000256" key="1">
    <source>
        <dbReference type="ARBA" id="ARBA00004826"/>
    </source>
</evidence>
<comment type="function">
    <text evidence="10">Catalyzes the 1,3-allylic rearrangement of the homoallylic substrate isopentenyl (IPP) to its highly electrophilic allylic isomer, dimethylallyl diphosphate (DMAPP).</text>
</comment>
<dbReference type="InterPro" id="IPR056375">
    <property type="entry name" value="Idi_bact"/>
</dbReference>
<comment type="catalytic activity">
    <reaction evidence="10">
        <text>isopentenyl diphosphate = dimethylallyl diphosphate</text>
        <dbReference type="Rhea" id="RHEA:23284"/>
        <dbReference type="ChEBI" id="CHEBI:57623"/>
        <dbReference type="ChEBI" id="CHEBI:128769"/>
        <dbReference type="EC" id="5.3.3.2"/>
    </reaction>
</comment>
<dbReference type="PANTHER" id="PTHR10885:SF0">
    <property type="entry name" value="ISOPENTENYL-DIPHOSPHATE DELTA-ISOMERASE"/>
    <property type="match status" value="1"/>
</dbReference>
<comment type="cofactor">
    <cofactor evidence="10">
        <name>Mg(2+)</name>
        <dbReference type="ChEBI" id="CHEBI:18420"/>
    </cofactor>
    <text evidence="10">Binds 1 Mg(2+) ion per subunit. The magnesium ion binds only when substrate is bound.</text>
</comment>
<dbReference type="GO" id="GO:0046872">
    <property type="term" value="F:metal ion binding"/>
    <property type="evidence" value="ECO:0007669"/>
    <property type="project" value="UniProtKB-KW"/>
</dbReference>
<sequence length="199" mass="21713">MCGVKIAEQVVLLDEAGAAVGVADKATVHHGDTPLHLAFSSYVFDSEGRFLLTRRAATKKTWPGIWTNSCCGHPAPGEPPAASVERRLVDELGLPGPHTVELLLPRFRYRAEMPDGTVENEMCPVYRVVLAGSAEAAPNPDEVDATEWVPWLDFVDAVLSDRREVSPWCVLQVTELTTLGPDPLTWPLGDETHLPPALR</sequence>
<feature type="binding site" evidence="10">
    <location>
        <position position="29"/>
    </location>
    <ligand>
        <name>Mn(2+)</name>
        <dbReference type="ChEBI" id="CHEBI:29035"/>
    </ligand>
</feature>
<feature type="binding site" evidence="10">
    <location>
        <position position="73"/>
    </location>
    <ligand>
        <name>Mn(2+)</name>
        <dbReference type="ChEBI" id="CHEBI:29035"/>
    </ligand>
</feature>
<evidence type="ECO:0000313" key="13">
    <source>
        <dbReference type="EMBL" id="PPK68855.1"/>
    </source>
</evidence>
<organism evidence="13 14">
    <name type="scientific">Actinokineospora auranticolor</name>
    <dbReference type="NCBI Taxonomy" id="155976"/>
    <lineage>
        <taxon>Bacteria</taxon>
        <taxon>Bacillati</taxon>
        <taxon>Actinomycetota</taxon>
        <taxon>Actinomycetes</taxon>
        <taxon>Pseudonocardiales</taxon>
        <taxon>Pseudonocardiaceae</taxon>
        <taxon>Actinokineospora</taxon>
    </lineage>
</organism>
<evidence type="ECO:0000256" key="6">
    <source>
        <dbReference type="ARBA" id="ARBA00022842"/>
    </source>
</evidence>